<organism evidence="2 3">
    <name type="scientific">Oedothorax gibbosus</name>
    <dbReference type="NCBI Taxonomy" id="931172"/>
    <lineage>
        <taxon>Eukaryota</taxon>
        <taxon>Metazoa</taxon>
        <taxon>Ecdysozoa</taxon>
        <taxon>Arthropoda</taxon>
        <taxon>Chelicerata</taxon>
        <taxon>Arachnida</taxon>
        <taxon>Araneae</taxon>
        <taxon>Araneomorphae</taxon>
        <taxon>Entelegynae</taxon>
        <taxon>Araneoidea</taxon>
        <taxon>Linyphiidae</taxon>
        <taxon>Erigoninae</taxon>
        <taxon>Oedothorax</taxon>
    </lineage>
</organism>
<name>A0AAV6UPE8_9ARAC</name>
<dbReference type="AlphaFoldDB" id="A0AAV6UPE8"/>
<sequence length="186" mass="21202">MPASSIAWKKKVPYLSFRVVSDTIEALTSLRPVFSKFVSDPLCRDFYQREGVPQGSVLSVVLFILKINDIVRQLPPTAKGTLFVDVFQISCASVNMSTVERQLQIAIRKISDWTNNNGFVISNQKTFCMHFFRKRGLHPDPEITLNGVALPVRTEAKFLGIFDRKLTFLPHIQHLRQKCKGRRHAS</sequence>
<dbReference type="PROSITE" id="PS50878">
    <property type="entry name" value="RT_POL"/>
    <property type="match status" value="1"/>
</dbReference>
<evidence type="ECO:0000259" key="1">
    <source>
        <dbReference type="PROSITE" id="PS50878"/>
    </source>
</evidence>
<gene>
    <name evidence="2" type="ORF">JTE90_007445</name>
</gene>
<evidence type="ECO:0000313" key="2">
    <source>
        <dbReference type="EMBL" id="KAG8186059.1"/>
    </source>
</evidence>
<reference evidence="2 3" key="1">
    <citation type="journal article" date="2022" name="Nat. Ecol. Evol.">
        <title>A masculinizing supergene underlies an exaggerated male reproductive morph in a spider.</title>
        <authorList>
            <person name="Hendrickx F."/>
            <person name="De Corte Z."/>
            <person name="Sonet G."/>
            <person name="Van Belleghem S.M."/>
            <person name="Kostlbacher S."/>
            <person name="Vangestel C."/>
        </authorList>
    </citation>
    <scope>NUCLEOTIDE SEQUENCE [LARGE SCALE GENOMIC DNA]</scope>
    <source>
        <strain evidence="2">W744_W776</strain>
    </source>
</reference>
<evidence type="ECO:0000313" key="3">
    <source>
        <dbReference type="Proteomes" id="UP000827092"/>
    </source>
</evidence>
<dbReference type="PANTHER" id="PTHR33332">
    <property type="entry name" value="REVERSE TRANSCRIPTASE DOMAIN-CONTAINING PROTEIN"/>
    <property type="match status" value="1"/>
</dbReference>
<dbReference type="Proteomes" id="UP000827092">
    <property type="component" value="Unassembled WGS sequence"/>
</dbReference>
<dbReference type="EMBL" id="JAFNEN010000315">
    <property type="protein sequence ID" value="KAG8186059.1"/>
    <property type="molecule type" value="Genomic_DNA"/>
</dbReference>
<comment type="caution">
    <text evidence="2">The sequence shown here is derived from an EMBL/GenBank/DDBJ whole genome shotgun (WGS) entry which is preliminary data.</text>
</comment>
<accession>A0AAV6UPE8</accession>
<keyword evidence="3" id="KW-1185">Reference proteome</keyword>
<proteinExistence type="predicted"/>
<feature type="domain" description="Reverse transcriptase" evidence="1">
    <location>
        <begin position="1"/>
        <end position="150"/>
    </location>
</feature>
<protein>
    <recommendedName>
        <fullName evidence="1">Reverse transcriptase domain-containing protein</fullName>
    </recommendedName>
</protein>
<dbReference type="Pfam" id="PF00078">
    <property type="entry name" value="RVT_1"/>
    <property type="match status" value="1"/>
</dbReference>
<dbReference type="InterPro" id="IPR000477">
    <property type="entry name" value="RT_dom"/>
</dbReference>